<evidence type="ECO:0000256" key="3">
    <source>
        <dbReference type="PROSITE-ProRule" id="PRU00023"/>
    </source>
</evidence>
<dbReference type="InterPro" id="IPR036770">
    <property type="entry name" value="Ankyrin_rpt-contain_sf"/>
</dbReference>
<dbReference type="Pfam" id="PF00023">
    <property type="entry name" value="Ank"/>
    <property type="match status" value="1"/>
</dbReference>
<reference evidence="4 5" key="1">
    <citation type="submission" date="2020-10" db="EMBL/GenBank/DDBJ databases">
        <title>Connecting structure to function with the recovery of over 1000 high-quality activated sludge metagenome-assembled genomes encoding full-length rRNA genes using long-read sequencing.</title>
        <authorList>
            <person name="Singleton C.M."/>
            <person name="Petriglieri F."/>
            <person name="Kristensen J.M."/>
            <person name="Kirkegaard R.H."/>
            <person name="Michaelsen T.Y."/>
            <person name="Andersen M.H."/>
            <person name="Karst S.M."/>
            <person name="Dueholm M.S."/>
            <person name="Nielsen P.H."/>
            <person name="Albertsen M."/>
        </authorList>
    </citation>
    <scope>NUCLEOTIDE SEQUENCE [LARGE SCALE GENOMIC DNA]</scope>
    <source>
        <strain evidence="4">OdNE_18-Q3-R46-58_MAXAC.008</strain>
    </source>
</reference>
<comment type="caution">
    <text evidence="4">The sequence shown here is derived from an EMBL/GenBank/DDBJ whole genome shotgun (WGS) entry which is preliminary data.</text>
</comment>
<dbReference type="PROSITE" id="PS50297">
    <property type="entry name" value="ANK_REP_REGION"/>
    <property type="match status" value="2"/>
</dbReference>
<feature type="repeat" description="ANK" evidence="3">
    <location>
        <begin position="38"/>
        <end position="70"/>
    </location>
</feature>
<organism evidence="4 5">
    <name type="scientific">Candidatus Geothrix odensensis</name>
    <dbReference type="NCBI Taxonomy" id="2954440"/>
    <lineage>
        <taxon>Bacteria</taxon>
        <taxon>Pseudomonadati</taxon>
        <taxon>Acidobacteriota</taxon>
        <taxon>Holophagae</taxon>
        <taxon>Holophagales</taxon>
        <taxon>Holophagaceae</taxon>
        <taxon>Geothrix</taxon>
    </lineage>
</organism>
<evidence type="ECO:0000313" key="5">
    <source>
        <dbReference type="Proteomes" id="UP000709959"/>
    </source>
</evidence>
<dbReference type="PROSITE" id="PS50088">
    <property type="entry name" value="ANK_REPEAT"/>
    <property type="match status" value="2"/>
</dbReference>
<evidence type="ECO:0000313" key="4">
    <source>
        <dbReference type="EMBL" id="MBK8572451.1"/>
    </source>
</evidence>
<sequence length="131" mass="13678">MEIPNPIDHFHHLFKRGDLVAVREFVALGANVNARNKFSWTPLMLAALEGQTPIVCFLISAGADITAVNDSGVSALAYAALKGHSKTIQALLEAGAPLNVKPHGGTLLGFASVGGANTQQHVELLRAAGAE</sequence>
<dbReference type="PANTHER" id="PTHR24171">
    <property type="entry name" value="ANKYRIN REPEAT DOMAIN-CONTAINING PROTEIN 39-RELATED"/>
    <property type="match status" value="1"/>
</dbReference>
<gene>
    <name evidence="4" type="ORF">IPN91_07315</name>
</gene>
<dbReference type="EMBL" id="JADKCH010000005">
    <property type="protein sequence ID" value="MBK8572451.1"/>
    <property type="molecule type" value="Genomic_DNA"/>
</dbReference>
<accession>A0A936K5W9</accession>
<dbReference type="Proteomes" id="UP000709959">
    <property type="component" value="Unassembled WGS sequence"/>
</dbReference>
<dbReference type="AlphaFoldDB" id="A0A936K5W9"/>
<evidence type="ECO:0000256" key="2">
    <source>
        <dbReference type="ARBA" id="ARBA00023043"/>
    </source>
</evidence>
<name>A0A936K5W9_9BACT</name>
<keyword evidence="1" id="KW-0677">Repeat</keyword>
<dbReference type="Pfam" id="PF13637">
    <property type="entry name" value="Ank_4"/>
    <property type="match status" value="1"/>
</dbReference>
<keyword evidence="2 3" id="KW-0040">ANK repeat</keyword>
<dbReference type="Gene3D" id="1.25.40.20">
    <property type="entry name" value="Ankyrin repeat-containing domain"/>
    <property type="match status" value="1"/>
</dbReference>
<feature type="repeat" description="ANK" evidence="3">
    <location>
        <begin position="71"/>
        <end position="103"/>
    </location>
</feature>
<dbReference type="SMART" id="SM00248">
    <property type="entry name" value="ANK"/>
    <property type="match status" value="3"/>
</dbReference>
<dbReference type="InterPro" id="IPR002110">
    <property type="entry name" value="Ankyrin_rpt"/>
</dbReference>
<protein>
    <submittedName>
        <fullName evidence="4">Ankyrin repeat domain-containing protein</fullName>
    </submittedName>
</protein>
<dbReference type="SUPFAM" id="SSF48403">
    <property type="entry name" value="Ankyrin repeat"/>
    <property type="match status" value="1"/>
</dbReference>
<evidence type="ECO:0000256" key="1">
    <source>
        <dbReference type="ARBA" id="ARBA00022737"/>
    </source>
</evidence>
<proteinExistence type="predicted"/>